<proteinExistence type="inferred from homology"/>
<dbReference type="KEGG" id="bgg:CFK41_02285"/>
<evidence type="ECO:0000313" key="11">
    <source>
        <dbReference type="EMBL" id="ATG53735.1"/>
    </source>
</evidence>
<dbReference type="InterPro" id="IPR039425">
    <property type="entry name" value="RNA_pol_sigma-70-like"/>
</dbReference>
<dbReference type="InterPro" id="IPR041916">
    <property type="entry name" value="Anti_sigma_zinc_sf"/>
</dbReference>
<feature type="domain" description="RNA polymerase sigma-70 region 2" evidence="7">
    <location>
        <begin position="71"/>
        <end position="137"/>
    </location>
</feature>
<feature type="compositionally biased region" description="Low complexity" evidence="6">
    <location>
        <begin position="555"/>
        <end position="564"/>
    </location>
</feature>
<dbReference type="GO" id="GO:0003677">
    <property type="term" value="F:DNA binding"/>
    <property type="evidence" value="ECO:0007669"/>
    <property type="project" value="UniProtKB-KW"/>
</dbReference>
<dbReference type="InterPro" id="IPR013783">
    <property type="entry name" value="Ig-like_fold"/>
</dbReference>
<feature type="domain" description="Putative zinc-finger" evidence="9">
    <location>
        <begin position="235"/>
        <end position="269"/>
    </location>
</feature>
<dbReference type="InterPro" id="IPR007627">
    <property type="entry name" value="RNA_pol_sigma70_r2"/>
</dbReference>
<evidence type="ECO:0000259" key="7">
    <source>
        <dbReference type="Pfam" id="PF04542"/>
    </source>
</evidence>
<dbReference type="PANTHER" id="PTHR43133">
    <property type="entry name" value="RNA POLYMERASE ECF-TYPE SIGMA FACTO"/>
    <property type="match status" value="1"/>
</dbReference>
<dbReference type="Gene3D" id="1.10.10.10">
    <property type="entry name" value="Winged helix-like DNA-binding domain superfamily/Winged helix DNA-binding domain"/>
    <property type="match status" value="1"/>
</dbReference>
<dbReference type="GO" id="GO:0016987">
    <property type="term" value="F:sigma factor activity"/>
    <property type="evidence" value="ECO:0007669"/>
    <property type="project" value="UniProtKB-KW"/>
</dbReference>
<comment type="similarity">
    <text evidence="1">Belongs to the sigma-70 factor family. ECF subfamily.</text>
</comment>
<evidence type="ECO:0000256" key="2">
    <source>
        <dbReference type="ARBA" id="ARBA00023015"/>
    </source>
</evidence>
<dbReference type="InterPro" id="IPR036388">
    <property type="entry name" value="WH-like_DNA-bd_sf"/>
</dbReference>
<dbReference type="Pfam" id="PF04542">
    <property type="entry name" value="Sigma70_r2"/>
    <property type="match status" value="1"/>
</dbReference>
<dbReference type="GO" id="GO:0006352">
    <property type="term" value="P:DNA-templated transcription initiation"/>
    <property type="evidence" value="ECO:0007669"/>
    <property type="project" value="InterPro"/>
</dbReference>
<dbReference type="Gene3D" id="1.10.1740.10">
    <property type="match status" value="1"/>
</dbReference>
<keyword evidence="3" id="KW-0731">Sigma factor</keyword>
<feature type="region of interest" description="Disordered" evidence="6">
    <location>
        <begin position="611"/>
        <end position="633"/>
    </location>
</feature>
<evidence type="ECO:0000259" key="8">
    <source>
        <dbReference type="Pfam" id="PF08281"/>
    </source>
</evidence>
<keyword evidence="12" id="KW-1185">Reference proteome</keyword>
<evidence type="ECO:0000256" key="1">
    <source>
        <dbReference type="ARBA" id="ARBA00010641"/>
    </source>
</evidence>
<dbReference type="Gene3D" id="2.60.40.10">
    <property type="entry name" value="Immunoglobulins"/>
    <property type="match status" value="1"/>
</dbReference>
<evidence type="ECO:0000256" key="5">
    <source>
        <dbReference type="ARBA" id="ARBA00023163"/>
    </source>
</evidence>
<dbReference type="InterPro" id="IPR013249">
    <property type="entry name" value="RNA_pol_sigma70_r4_t2"/>
</dbReference>
<evidence type="ECO:0000256" key="6">
    <source>
        <dbReference type="SAM" id="MobiDB-lite"/>
    </source>
</evidence>
<protein>
    <recommendedName>
        <fullName evidence="13">Sigma-70 family RNA polymerase sigma factor</fullName>
    </recommendedName>
</protein>
<evidence type="ECO:0000256" key="4">
    <source>
        <dbReference type="ARBA" id="ARBA00023125"/>
    </source>
</evidence>
<evidence type="ECO:0000313" key="12">
    <source>
        <dbReference type="Proteomes" id="UP000217889"/>
    </source>
</evidence>
<dbReference type="GO" id="GO:0005975">
    <property type="term" value="P:carbohydrate metabolic process"/>
    <property type="evidence" value="ECO:0007669"/>
    <property type="project" value="UniProtKB-ARBA"/>
</dbReference>
<accession>A0A291GU41</accession>
<dbReference type="InterPro" id="IPR014284">
    <property type="entry name" value="RNA_pol_sigma-70_dom"/>
</dbReference>
<dbReference type="InterPro" id="IPR013325">
    <property type="entry name" value="RNA_pol_sigma_r2"/>
</dbReference>
<keyword evidence="5" id="KW-0804">Transcription</keyword>
<feature type="region of interest" description="Disordered" evidence="6">
    <location>
        <begin position="372"/>
        <end position="578"/>
    </location>
</feature>
<dbReference type="Gene3D" id="1.10.10.1320">
    <property type="entry name" value="Anti-sigma factor, zinc-finger domain"/>
    <property type="match status" value="1"/>
</dbReference>
<dbReference type="InterPro" id="IPR013324">
    <property type="entry name" value="RNA_pol_sigma_r3/r4-like"/>
</dbReference>
<evidence type="ECO:0000256" key="3">
    <source>
        <dbReference type="ARBA" id="ARBA00023082"/>
    </source>
</evidence>
<feature type="domain" description="Bacterial Ig" evidence="10">
    <location>
        <begin position="591"/>
        <end position="634"/>
    </location>
</feature>
<dbReference type="Proteomes" id="UP000217889">
    <property type="component" value="Chromosome"/>
</dbReference>
<evidence type="ECO:0000259" key="9">
    <source>
        <dbReference type="Pfam" id="PF13490"/>
    </source>
</evidence>
<dbReference type="Pfam" id="PF08281">
    <property type="entry name" value="Sigma70_r4_2"/>
    <property type="match status" value="1"/>
</dbReference>
<feature type="compositionally biased region" description="Pro residues" evidence="6">
    <location>
        <begin position="479"/>
        <end position="496"/>
    </location>
</feature>
<dbReference type="EMBL" id="CP023564">
    <property type="protein sequence ID" value="ATG53735.1"/>
    <property type="molecule type" value="Genomic_DNA"/>
</dbReference>
<evidence type="ECO:0008006" key="13">
    <source>
        <dbReference type="Google" id="ProtNLM"/>
    </source>
</evidence>
<dbReference type="OrthoDB" id="4990598at2"/>
<keyword evidence="4" id="KW-0238">DNA-binding</keyword>
<dbReference type="InterPro" id="IPR041498">
    <property type="entry name" value="Big_6"/>
</dbReference>
<feature type="compositionally biased region" description="Acidic residues" evidence="6">
    <location>
        <begin position="508"/>
        <end position="525"/>
    </location>
</feature>
<dbReference type="InterPro" id="IPR027383">
    <property type="entry name" value="Znf_put"/>
</dbReference>
<feature type="compositionally biased region" description="Low complexity" evidence="6">
    <location>
        <begin position="469"/>
        <end position="478"/>
    </location>
</feature>
<dbReference type="AlphaFoldDB" id="A0A291GU41"/>
<evidence type="ECO:0000259" key="10">
    <source>
        <dbReference type="Pfam" id="PF17936"/>
    </source>
</evidence>
<keyword evidence="2" id="KW-0805">Transcription regulation</keyword>
<dbReference type="PANTHER" id="PTHR43133:SF8">
    <property type="entry name" value="RNA POLYMERASE SIGMA FACTOR HI_1459-RELATED"/>
    <property type="match status" value="1"/>
</dbReference>
<name>A0A291GU41_9MICO</name>
<dbReference type="SUPFAM" id="SSF88659">
    <property type="entry name" value="Sigma3 and sigma4 domains of RNA polymerase sigma factors"/>
    <property type="match status" value="1"/>
</dbReference>
<gene>
    <name evidence="11" type="ORF">CFK41_02285</name>
</gene>
<feature type="domain" description="RNA polymerase sigma factor 70 region 4 type 2" evidence="8">
    <location>
        <begin position="166"/>
        <end position="214"/>
    </location>
</feature>
<dbReference type="SUPFAM" id="SSF88946">
    <property type="entry name" value="Sigma2 domain of RNA polymerase sigma factors"/>
    <property type="match status" value="1"/>
</dbReference>
<dbReference type="Pfam" id="PF13490">
    <property type="entry name" value="zf-HC2"/>
    <property type="match status" value="1"/>
</dbReference>
<dbReference type="NCBIfam" id="TIGR02937">
    <property type="entry name" value="sigma70-ECF"/>
    <property type="match status" value="1"/>
</dbReference>
<sequence>MVRPVARCSEWGDGDCRAPRAAPRARSASRRQVRCMTDRRDREVGARLDSLSDVELLSAVRSGDTGAYSGLYHRHLGAALAQARRLGGGHDPQDVAHEAFLKILRSILDGGGPKDGFAGYLMRAVRNEAIDRSRKTREIAVEDVEAADPIGLLISDGVNERIEKTMMQRALNSLPPAWQQILWLTEVEGLRPREVAPRLQLSPNAVAQLSRRARNGLRTAWLQAHVDVASAEGGCRATAALLGAYESDQLGAARAAQVEEHLEGCLRCAAALEELRQLSTGMRALLLPAVLGSPLLLGRLSDTLAGAGASLALATAQGVTGGGGTGGVVAGGGAAGKALWWKMATSLSSWPVVMAGSAVAVAGIVLLAQLPSTPGGSGRSPEASAVRAPVEAPSSSRPLPEATAPGGSEAEDPSQLDRSSGAADGASTVAPGGATPAVGTEPLEAEGELEALADGSAPVPAPTPEEGQPASEPAASPAPVAPPALWPLPPSMPDPSPGQIVEPPQEPLEPEPTEDPVEPTEDPVEPEPTAETMEEPEPTDEPTVPEPTDEPVPTDEPTAPVPTEEPSEPEPALGAPTIAFPAGGAYAVPLTLSGEGTPGGVVRIRDAEGREVGSSAVGEDGTWSISPTPGAPDVPTRYRATQEADGASSPSSAWTEEYLYLAPELLDPAAGSAIPANTSHGVWSGAWMVMTFGVVEEQGYAVIIDGQRWDLPAQDSAEPARYLALLGRGTHTIELVYVDPADGRLGASRTVSLTVT</sequence>
<organism evidence="11 12">
    <name type="scientific">Brachybacterium ginsengisoli</name>
    <dbReference type="NCBI Taxonomy" id="1331682"/>
    <lineage>
        <taxon>Bacteria</taxon>
        <taxon>Bacillati</taxon>
        <taxon>Actinomycetota</taxon>
        <taxon>Actinomycetes</taxon>
        <taxon>Micrococcales</taxon>
        <taxon>Dermabacteraceae</taxon>
        <taxon>Brachybacterium</taxon>
    </lineage>
</organism>
<dbReference type="Pfam" id="PF17936">
    <property type="entry name" value="Big_6"/>
    <property type="match status" value="1"/>
</dbReference>
<reference evidence="11 12" key="1">
    <citation type="journal article" date="2014" name="Int. J. Syst. Evol. Microbiol.">
        <title>Brachybacterium ginsengisoli sp. nov., isolated from soil of a ginseng field.</title>
        <authorList>
            <person name="Hoang V.A."/>
            <person name="Kim Y.J."/>
            <person name="Nguyen N.L."/>
            <person name="Yang D.C."/>
        </authorList>
    </citation>
    <scope>NUCLEOTIDE SEQUENCE [LARGE SCALE GENOMIC DNA]</scope>
    <source>
        <strain evidence="11 12">DCY80</strain>
    </source>
</reference>